<dbReference type="Gene3D" id="3.40.720.10">
    <property type="entry name" value="Alkaline Phosphatase, subunit A"/>
    <property type="match status" value="1"/>
</dbReference>
<proteinExistence type="predicted"/>
<comment type="caution">
    <text evidence="1">The sequence shown here is derived from an EMBL/GenBank/DDBJ whole genome shotgun (WGS) entry which is preliminary data.</text>
</comment>
<evidence type="ECO:0000313" key="2">
    <source>
        <dbReference type="Proteomes" id="UP000622317"/>
    </source>
</evidence>
<gene>
    <name evidence="1" type="ORF">IEN85_20825</name>
</gene>
<dbReference type="GO" id="GO:0016787">
    <property type="term" value="F:hydrolase activity"/>
    <property type="evidence" value="ECO:0007669"/>
    <property type="project" value="UniProtKB-ARBA"/>
</dbReference>
<dbReference type="Pfam" id="PF01663">
    <property type="entry name" value="Phosphodiest"/>
    <property type="match status" value="1"/>
</dbReference>
<dbReference type="RefSeq" id="WP_191619030.1">
    <property type="nucleotide sequence ID" value="NZ_JACYFG010000051.1"/>
</dbReference>
<name>A0A927FDT7_9BACT</name>
<reference evidence="1" key="1">
    <citation type="submission" date="2020-09" db="EMBL/GenBank/DDBJ databases">
        <title>Pelagicoccus enzymogenes sp. nov. with an EPS production, isolated from marine sediment.</title>
        <authorList>
            <person name="Feng X."/>
        </authorList>
    </citation>
    <scope>NUCLEOTIDE SEQUENCE</scope>
    <source>
        <strain evidence="1">NFK12</strain>
    </source>
</reference>
<sequence length="454" mass="51413">MQRLAVINVVGLTQGLIGPHTPRIQKHATAHNSAYVKPAFPAVTCTAQSDYLTGTTASQHGIVANGWYNRDYSEIQFWKQSNHLVQQPKLWEKLRDANPGFTTAKLFWWYNMYSSAEYTITPRPMYPADGRKVFDVYTQPMGMREEIKSDLGDFPFFTFWGPKAGIPCSQWIAKSAQWVEEKHSPDLNLVYLPHLDYNLQRLGPIHPDIAQDLQEIDTVVGELLDFFESRNVQVVLLSEYGITQVETPIHINRALREKGWITVKDELGLEQLDAGASKAFAVADHQVAHIYLNDPQLEPQVREAVAALPGVAQVLDRQQQADAGIAHERSGDLIAVSQENAWFTYYYWLDDALAPDFARTIDIHRKAGYDPVELFIDPKIKFPPAKIAKFLLKKKLGFRALLDVIPLDATLVKGSHGTCPKNRSDWPVYISPQNLPDQLTSPQVHHQLLAHFQR</sequence>
<dbReference type="Proteomes" id="UP000622317">
    <property type="component" value="Unassembled WGS sequence"/>
</dbReference>
<dbReference type="InterPro" id="IPR002591">
    <property type="entry name" value="Phosphodiest/P_Trfase"/>
</dbReference>
<dbReference type="AlphaFoldDB" id="A0A927FDT7"/>
<dbReference type="PANTHER" id="PTHR10151">
    <property type="entry name" value="ECTONUCLEOTIDE PYROPHOSPHATASE/PHOSPHODIESTERASE"/>
    <property type="match status" value="1"/>
</dbReference>
<evidence type="ECO:0000313" key="1">
    <source>
        <dbReference type="EMBL" id="MBD5781956.1"/>
    </source>
</evidence>
<keyword evidence="2" id="KW-1185">Reference proteome</keyword>
<dbReference type="EMBL" id="JACYFG010000051">
    <property type="protein sequence ID" value="MBD5781956.1"/>
    <property type="molecule type" value="Genomic_DNA"/>
</dbReference>
<dbReference type="InterPro" id="IPR017850">
    <property type="entry name" value="Alkaline_phosphatase_core_sf"/>
</dbReference>
<dbReference type="SUPFAM" id="SSF53649">
    <property type="entry name" value="Alkaline phosphatase-like"/>
    <property type="match status" value="1"/>
</dbReference>
<organism evidence="1 2">
    <name type="scientific">Pelagicoccus enzymogenes</name>
    <dbReference type="NCBI Taxonomy" id="2773457"/>
    <lineage>
        <taxon>Bacteria</taxon>
        <taxon>Pseudomonadati</taxon>
        <taxon>Verrucomicrobiota</taxon>
        <taxon>Opitutia</taxon>
        <taxon>Puniceicoccales</taxon>
        <taxon>Pelagicoccaceae</taxon>
        <taxon>Pelagicoccus</taxon>
    </lineage>
</organism>
<protein>
    <submittedName>
        <fullName evidence="1">Alkaline phosphatase family protein</fullName>
    </submittedName>
</protein>
<dbReference type="PANTHER" id="PTHR10151:SF120">
    <property type="entry name" value="BIS(5'-ADENOSYL)-TRIPHOSPHATASE"/>
    <property type="match status" value="1"/>
</dbReference>
<accession>A0A927FDT7</accession>